<keyword evidence="2" id="KW-0813">Transport</keyword>
<feature type="domain" description="Membrane insertase YidC/Oxa/ALB C-terminal" evidence="11">
    <location>
        <begin position="28"/>
        <end position="215"/>
    </location>
</feature>
<reference evidence="12" key="2">
    <citation type="journal article" date="2021" name="Microbiome">
        <title>Successional dynamics and alternative stable states in a saline activated sludge microbial community over 9 years.</title>
        <authorList>
            <person name="Wang Y."/>
            <person name="Ye J."/>
            <person name="Ju F."/>
            <person name="Liu L."/>
            <person name="Boyd J.A."/>
            <person name="Deng Y."/>
            <person name="Parks D.H."/>
            <person name="Jiang X."/>
            <person name="Yin X."/>
            <person name="Woodcroft B.J."/>
            <person name="Tyson G.W."/>
            <person name="Hugenholtz P."/>
            <person name="Polz M.F."/>
            <person name="Zhang T."/>
        </authorList>
    </citation>
    <scope>NUCLEOTIDE SEQUENCE</scope>
    <source>
        <strain evidence="12">HKST-UBA01</strain>
    </source>
</reference>
<organism evidence="12 13">
    <name type="scientific">candidate division WWE3 bacterium</name>
    <dbReference type="NCBI Taxonomy" id="2053526"/>
    <lineage>
        <taxon>Bacteria</taxon>
        <taxon>Katanobacteria</taxon>
    </lineage>
</organism>
<feature type="transmembrane region" description="Helical" evidence="10">
    <location>
        <begin position="137"/>
        <end position="154"/>
    </location>
</feature>
<name>A0A955RPE0_UNCKA</name>
<keyword evidence="3" id="KW-1003">Cell membrane</keyword>
<evidence type="ECO:0000256" key="3">
    <source>
        <dbReference type="ARBA" id="ARBA00022475"/>
    </source>
</evidence>
<dbReference type="GO" id="GO:0051205">
    <property type="term" value="P:protein insertion into membrane"/>
    <property type="evidence" value="ECO:0007669"/>
    <property type="project" value="TreeGrafter"/>
</dbReference>
<comment type="caution">
    <text evidence="12">The sequence shown here is derived from an EMBL/GenBank/DDBJ whole genome shotgun (WGS) entry which is preliminary data.</text>
</comment>
<feature type="transmembrane region" description="Helical" evidence="10">
    <location>
        <begin position="27"/>
        <end position="47"/>
    </location>
</feature>
<dbReference type="Proteomes" id="UP000701698">
    <property type="component" value="Unassembled WGS sequence"/>
</dbReference>
<dbReference type="PRINTS" id="PR00701">
    <property type="entry name" value="60KDINNERMP"/>
</dbReference>
<dbReference type="Pfam" id="PF02096">
    <property type="entry name" value="60KD_IMP"/>
    <property type="match status" value="1"/>
</dbReference>
<dbReference type="InterPro" id="IPR047196">
    <property type="entry name" value="YidC_ALB_C"/>
</dbReference>
<dbReference type="InterPro" id="IPR028055">
    <property type="entry name" value="YidC/Oxa/ALB_C"/>
</dbReference>
<proteinExistence type="inferred from homology"/>
<accession>A0A955RPE0</accession>
<keyword evidence="4 9" id="KW-0812">Transmembrane</keyword>
<evidence type="ECO:0000259" key="11">
    <source>
        <dbReference type="Pfam" id="PF02096"/>
    </source>
</evidence>
<evidence type="ECO:0000256" key="7">
    <source>
        <dbReference type="ARBA" id="ARBA00023136"/>
    </source>
</evidence>
<sequence>MSSIWNLIFIQPITQALFFLSDTTGNLGLAIIILTIAIQLVLFPLRLPSLRSAEKMKAIKPHLDNLKDKHKDDPQKMLQAQMDLYKEHGVSPFGGILPMLLSFPIIIALYSVLRNAISAQTEGVQFLWLNLTKTDPYYILPIVVVVFQWFLVKISSTANTTGGSGDDMSEMMQKNMQLIFPLMLGLITLRVPSGVGIYFVVSAVFAIIQQVWIRKQLQTSKT</sequence>
<keyword evidence="7 10" id="KW-0472">Membrane</keyword>
<comment type="similarity">
    <text evidence="9">Belongs to the OXA1/ALB3/YidC family.</text>
</comment>
<dbReference type="NCBIfam" id="TIGR03592">
    <property type="entry name" value="yidC_oxa1_cterm"/>
    <property type="match status" value="1"/>
</dbReference>
<dbReference type="AlphaFoldDB" id="A0A955RPE0"/>
<protein>
    <submittedName>
        <fullName evidence="12">Membrane protein insertase YidC</fullName>
    </submittedName>
</protein>
<reference evidence="12" key="1">
    <citation type="submission" date="2020-04" db="EMBL/GenBank/DDBJ databases">
        <authorList>
            <person name="Zhang T."/>
        </authorList>
    </citation>
    <scope>NUCLEOTIDE SEQUENCE</scope>
    <source>
        <strain evidence="12">HKST-UBA01</strain>
    </source>
</reference>
<dbReference type="CDD" id="cd20070">
    <property type="entry name" value="5TM_YidC_Alb3"/>
    <property type="match status" value="1"/>
</dbReference>
<evidence type="ECO:0000256" key="6">
    <source>
        <dbReference type="ARBA" id="ARBA00022989"/>
    </source>
</evidence>
<evidence type="ECO:0000256" key="9">
    <source>
        <dbReference type="RuleBase" id="RU003945"/>
    </source>
</evidence>
<dbReference type="PANTHER" id="PTHR12428">
    <property type="entry name" value="OXA1"/>
    <property type="match status" value="1"/>
</dbReference>
<dbReference type="GO" id="GO:0032977">
    <property type="term" value="F:membrane insertase activity"/>
    <property type="evidence" value="ECO:0007669"/>
    <property type="project" value="InterPro"/>
</dbReference>
<evidence type="ECO:0000256" key="2">
    <source>
        <dbReference type="ARBA" id="ARBA00022448"/>
    </source>
</evidence>
<feature type="transmembrane region" description="Helical" evidence="10">
    <location>
        <begin position="197"/>
        <end position="213"/>
    </location>
</feature>
<evidence type="ECO:0000313" key="12">
    <source>
        <dbReference type="EMBL" id="MCA9390129.1"/>
    </source>
</evidence>
<dbReference type="PANTHER" id="PTHR12428:SF65">
    <property type="entry name" value="CYTOCHROME C OXIDASE ASSEMBLY PROTEIN COX18, MITOCHONDRIAL"/>
    <property type="match status" value="1"/>
</dbReference>
<dbReference type="GO" id="GO:0015031">
    <property type="term" value="P:protein transport"/>
    <property type="evidence" value="ECO:0007669"/>
    <property type="project" value="UniProtKB-KW"/>
</dbReference>
<dbReference type="EMBL" id="JAGQKX010000034">
    <property type="protein sequence ID" value="MCA9390129.1"/>
    <property type="molecule type" value="Genomic_DNA"/>
</dbReference>
<keyword evidence="6 10" id="KW-1133">Transmembrane helix</keyword>
<evidence type="ECO:0000256" key="8">
    <source>
        <dbReference type="ARBA" id="ARBA00023186"/>
    </source>
</evidence>
<keyword evidence="8" id="KW-0143">Chaperone</keyword>
<keyword evidence="5" id="KW-0653">Protein transport</keyword>
<evidence type="ECO:0000256" key="10">
    <source>
        <dbReference type="SAM" id="Phobius"/>
    </source>
</evidence>
<gene>
    <name evidence="12" type="ORF">KC571_01890</name>
</gene>
<evidence type="ECO:0000256" key="1">
    <source>
        <dbReference type="ARBA" id="ARBA00004651"/>
    </source>
</evidence>
<evidence type="ECO:0000256" key="5">
    <source>
        <dbReference type="ARBA" id="ARBA00022927"/>
    </source>
</evidence>
<dbReference type="GO" id="GO:0005886">
    <property type="term" value="C:plasma membrane"/>
    <property type="evidence" value="ECO:0007669"/>
    <property type="project" value="UniProtKB-SubCell"/>
</dbReference>
<feature type="transmembrane region" description="Helical" evidence="10">
    <location>
        <begin position="96"/>
        <end position="117"/>
    </location>
</feature>
<evidence type="ECO:0000256" key="4">
    <source>
        <dbReference type="ARBA" id="ARBA00022692"/>
    </source>
</evidence>
<comment type="subcellular location">
    <subcellularLocation>
        <location evidence="1">Cell membrane</location>
        <topology evidence="1">Multi-pass membrane protein</topology>
    </subcellularLocation>
    <subcellularLocation>
        <location evidence="9">Membrane</location>
        <topology evidence="9">Multi-pass membrane protein</topology>
    </subcellularLocation>
</comment>
<dbReference type="InterPro" id="IPR001708">
    <property type="entry name" value="YidC/ALB3/OXA1/COX18"/>
</dbReference>
<evidence type="ECO:0000313" key="13">
    <source>
        <dbReference type="Proteomes" id="UP000701698"/>
    </source>
</evidence>